<evidence type="ECO:0000256" key="9">
    <source>
        <dbReference type="ARBA" id="ARBA00022884"/>
    </source>
</evidence>
<dbReference type="InterPro" id="IPR038446">
    <property type="entry name" value="CEBP_ZZ_sf"/>
</dbReference>
<dbReference type="GO" id="GO:0045202">
    <property type="term" value="C:synapse"/>
    <property type="evidence" value="ECO:0007669"/>
    <property type="project" value="TreeGrafter"/>
</dbReference>
<dbReference type="InParanoid" id="A0A1S3JFE0"/>
<evidence type="ECO:0000256" key="4">
    <source>
        <dbReference type="ARBA" id="ARBA00022664"/>
    </source>
</evidence>
<dbReference type="InterPro" id="IPR034819">
    <property type="entry name" value="CPEB"/>
</dbReference>
<dbReference type="GO" id="GO:0043022">
    <property type="term" value="F:ribosome binding"/>
    <property type="evidence" value="ECO:0007669"/>
    <property type="project" value="TreeGrafter"/>
</dbReference>
<evidence type="ECO:0000256" key="6">
    <source>
        <dbReference type="ARBA" id="ARBA00022737"/>
    </source>
</evidence>
<evidence type="ECO:0000256" key="11">
    <source>
        <dbReference type="SAM" id="MobiDB-lite"/>
    </source>
</evidence>
<keyword evidence="6" id="KW-0677">Repeat</keyword>
<dbReference type="FunFam" id="3.30.70.330:FF:000086">
    <property type="entry name" value="Putative Cytoplasmic polyadenylation element-binding protein 1"/>
    <property type="match status" value="1"/>
</dbReference>
<gene>
    <name evidence="14" type="primary">LOC106172440</name>
</gene>
<dbReference type="GO" id="GO:0005634">
    <property type="term" value="C:nucleus"/>
    <property type="evidence" value="ECO:0007669"/>
    <property type="project" value="TreeGrafter"/>
</dbReference>
<evidence type="ECO:0000256" key="5">
    <source>
        <dbReference type="ARBA" id="ARBA00022723"/>
    </source>
</evidence>
<dbReference type="Pfam" id="PF16367">
    <property type="entry name" value="RRM_7"/>
    <property type="match status" value="1"/>
</dbReference>
<dbReference type="GO" id="GO:0008135">
    <property type="term" value="F:translation factor activity, RNA binding"/>
    <property type="evidence" value="ECO:0007669"/>
    <property type="project" value="TreeGrafter"/>
</dbReference>
<keyword evidence="3" id="KW-0963">Cytoplasm</keyword>
<dbReference type="STRING" id="7574.A0A1S3JFE0"/>
<evidence type="ECO:0000259" key="12">
    <source>
        <dbReference type="PROSITE" id="PS50102"/>
    </source>
</evidence>
<feature type="domain" description="RRM" evidence="12">
    <location>
        <begin position="335"/>
        <end position="429"/>
    </location>
</feature>
<dbReference type="SMART" id="SM00360">
    <property type="entry name" value="RRM"/>
    <property type="match status" value="2"/>
</dbReference>
<dbReference type="GeneID" id="106172440"/>
<dbReference type="FunFam" id="4.10.640.40:FF:000002">
    <property type="entry name" value="Putative Cytoplasmic polyadenylation element-binding protein 1"/>
    <property type="match status" value="1"/>
</dbReference>
<evidence type="ECO:0000256" key="10">
    <source>
        <dbReference type="PROSITE-ProRule" id="PRU00176"/>
    </source>
</evidence>
<dbReference type="GO" id="GO:0006397">
    <property type="term" value="P:mRNA processing"/>
    <property type="evidence" value="ECO:0007669"/>
    <property type="project" value="UniProtKB-KW"/>
</dbReference>
<dbReference type="FunFam" id="3.30.70.330:FF:000054">
    <property type="entry name" value="Cytoplasmic polyadenylation element-binding protein 1"/>
    <property type="match status" value="1"/>
</dbReference>
<protein>
    <submittedName>
        <fullName evidence="14">Cytoplasmic polyadenylation element-binding protein 1 isoform X1</fullName>
    </submittedName>
</protein>
<dbReference type="GO" id="GO:0000900">
    <property type="term" value="F:mRNA regulatory element binding translation repressor activity"/>
    <property type="evidence" value="ECO:0007669"/>
    <property type="project" value="TreeGrafter"/>
</dbReference>
<dbReference type="InterPro" id="IPR034977">
    <property type="entry name" value="CPEB1_RRM1"/>
</dbReference>
<dbReference type="OrthoDB" id="10033548at2759"/>
<dbReference type="GO" id="GO:2000766">
    <property type="term" value="P:negative regulation of cytoplasmic translation"/>
    <property type="evidence" value="ECO:0007669"/>
    <property type="project" value="TreeGrafter"/>
</dbReference>
<dbReference type="SUPFAM" id="SSF54928">
    <property type="entry name" value="RNA-binding domain, RBD"/>
    <property type="match status" value="1"/>
</dbReference>
<dbReference type="CDD" id="cd12725">
    <property type="entry name" value="RRM2_CPEB1"/>
    <property type="match status" value="1"/>
</dbReference>
<keyword evidence="4" id="KW-0507">mRNA processing</keyword>
<dbReference type="InterPro" id="IPR032292">
    <property type="entry name" value="CEBP1_N"/>
</dbReference>
<dbReference type="GO" id="GO:0003730">
    <property type="term" value="F:mRNA 3'-UTR binding"/>
    <property type="evidence" value="ECO:0007669"/>
    <property type="project" value="InterPro"/>
</dbReference>
<evidence type="ECO:0000256" key="3">
    <source>
        <dbReference type="ARBA" id="ARBA00022490"/>
    </source>
</evidence>
<dbReference type="KEGG" id="lak:106172440"/>
<keyword evidence="5" id="KW-0479">Metal-binding</keyword>
<evidence type="ECO:0000256" key="8">
    <source>
        <dbReference type="ARBA" id="ARBA00022845"/>
    </source>
</evidence>
<dbReference type="GO" id="GO:0005737">
    <property type="term" value="C:cytoplasm"/>
    <property type="evidence" value="ECO:0007669"/>
    <property type="project" value="UniProtKB-SubCell"/>
</dbReference>
<dbReference type="CDD" id="cd12723">
    <property type="entry name" value="RRM1_CPEB1"/>
    <property type="match status" value="1"/>
</dbReference>
<dbReference type="Gene3D" id="4.10.640.40">
    <property type="entry name" value="Cytoplasmic polyadenylation element-binding protein, ZZ domain"/>
    <property type="match status" value="1"/>
</dbReference>
<organism evidence="13 14">
    <name type="scientific">Lingula anatina</name>
    <name type="common">Brachiopod</name>
    <name type="synonym">Lingula unguis</name>
    <dbReference type="NCBI Taxonomy" id="7574"/>
    <lineage>
        <taxon>Eukaryota</taxon>
        <taxon>Metazoa</taxon>
        <taxon>Spiralia</taxon>
        <taxon>Lophotrochozoa</taxon>
        <taxon>Brachiopoda</taxon>
        <taxon>Linguliformea</taxon>
        <taxon>Lingulata</taxon>
        <taxon>Lingulida</taxon>
        <taxon>Linguloidea</taxon>
        <taxon>Lingulidae</taxon>
        <taxon>Lingula</taxon>
    </lineage>
</organism>
<keyword evidence="7" id="KW-0862">Zinc</keyword>
<proteinExistence type="inferred from homology"/>
<keyword evidence="8" id="KW-0810">Translation regulation</keyword>
<dbReference type="AlphaFoldDB" id="A0A1S3JFE0"/>
<evidence type="ECO:0000313" key="14">
    <source>
        <dbReference type="RefSeq" id="XP_013408604.1"/>
    </source>
</evidence>
<keyword evidence="9 10" id="KW-0694">RNA-binding</keyword>
<sequence length="592" mass="65345">MAHSLSHQQEYNPNPVSQADEKYLSANAEIFKSINALLGNSLDLNSLAGLTLPQQQEQIRDPSYMAAMPAMSTAELLFSGYGFPAPQSPNTFSYSGFHPFPPVSNVNLPMLNRHHGGYGGLLDYSKSQDHGVHVPGAISNRTLECLTNSPQRMLRAITAERRGSSLSSDYSGLNSPMLNYGNTSRCSLTRSPSPFSDSDTSGLGSDGSATDPLTELMNSLHIGGPPAAGPMSPSPPPQQPQQVDLTRLLQGGDFMRSPPCPPNSREESPGPQSTDLLSDKRWQSVNSLFSTNSSDPYSIEKAARLYRNAASLYEATCTWSGQLPPKVYKNPSYSCKVFLGGVPWDITETGLQSAFKPFGPIRIEWPGKDGKHPRSSGRGTWLKGYVYILFENEKAVKALLQSCTHDYSNGGEYYFKISSRRMRSKEVQVIPWVLSDSNYVRQPSQRLDPNKTVFVGALHGMLNAEALAAIMNDLFGNVVYAGIDTDKYKYPIGSGRVTFSVHKSYMKAVQAAFVEIKTPKFTKKVQIDPYLEDSMCSTCNIQQGPYFCRDLQCFRYYCRSCWQWQHSLDTLKNHKPLMRNSKGTSVAAGTCT</sequence>
<feature type="region of interest" description="Disordered" evidence="11">
    <location>
        <begin position="184"/>
        <end position="277"/>
    </location>
</feature>
<feature type="compositionally biased region" description="Polar residues" evidence="11">
    <location>
        <begin position="184"/>
        <end position="195"/>
    </location>
</feature>
<dbReference type="GO" id="GO:0046872">
    <property type="term" value="F:metal ion binding"/>
    <property type="evidence" value="ECO:0007669"/>
    <property type="project" value="UniProtKB-KW"/>
</dbReference>
<dbReference type="GO" id="GO:0043005">
    <property type="term" value="C:neuron projection"/>
    <property type="evidence" value="ECO:0007669"/>
    <property type="project" value="TreeGrafter"/>
</dbReference>
<accession>A0A1S3JFE0</accession>
<evidence type="ECO:0000313" key="13">
    <source>
        <dbReference type="Proteomes" id="UP000085678"/>
    </source>
</evidence>
<dbReference type="RefSeq" id="XP_013408604.1">
    <property type="nucleotide sequence ID" value="XM_013553150.2"/>
</dbReference>
<dbReference type="Gene3D" id="3.30.70.330">
    <property type="match status" value="2"/>
</dbReference>
<dbReference type="Proteomes" id="UP000085678">
    <property type="component" value="Unplaced"/>
</dbReference>
<dbReference type="PANTHER" id="PTHR12566">
    <property type="entry name" value="CYTOPLASMIC POLYADENYLATION ELEMENT BINDING PROTEIN CPEB"/>
    <property type="match status" value="1"/>
</dbReference>
<keyword evidence="13" id="KW-1185">Reference proteome</keyword>
<evidence type="ECO:0000256" key="2">
    <source>
        <dbReference type="ARBA" id="ARBA00010347"/>
    </source>
</evidence>
<comment type="similarity">
    <text evidence="2">Belongs to the RRM CPEB family.</text>
</comment>
<dbReference type="Pfam" id="PF16368">
    <property type="entry name" value="CEBP1_N"/>
    <property type="match status" value="1"/>
</dbReference>
<dbReference type="CDD" id="cd19757">
    <property type="entry name" value="Bbox1"/>
    <property type="match status" value="1"/>
</dbReference>
<dbReference type="Pfam" id="PF16366">
    <property type="entry name" value="CEBP_ZZ"/>
    <property type="match status" value="1"/>
</dbReference>
<evidence type="ECO:0000256" key="7">
    <source>
        <dbReference type="ARBA" id="ARBA00022833"/>
    </source>
</evidence>
<evidence type="ECO:0000256" key="1">
    <source>
        <dbReference type="ARBA" id="ARBA00004496"/>
    </source>
</evidence>
<dbReference type="InterPro" id="IPR000504">
    <property type="entry name" value="RRM_dom"/>
</dbReference>
<feature type="compositionally biased region" description="Low complexity" evidence="11">
    <location>
        <begin position="196"/>
        <end position="208"/>
    </location>
</feature>
<dbReference type="PANTHER" id="PTHR12566:SF9">
    <property type="entry name" value="CYTOPLASMIC POLYADENYLATION ELEMENT-BINDING PROTEIN 1"/>
    <property type="match status" value="1"/>
</dbReference>
<comment type="subcellular location">
    <subcellularLocation>
        <location evidence="1">Cytoplasm</location>
    </subcellularLocation>
</comment>
<dbReference type="InterPro" id="IPR032296">
    <property type="entry name" value="CEBP_ZZ"/>
</dbReference>
<dbReference type="InterPro" id="IPR012677">
    <property type="entry name" value="Nucleotide-bd_a/b_plait_sf"/>
</dbReference>
<name>A0A1S3JFE0_LINAN</name>
<dbReference type="PROSITE" id="PS50102">
    <property type="entry name" value="RRM"/>
    <property type="match status" value="1"/>
</dbReference>
<reference evidence="14" key="1">
    <citation type="submission" date="2025-08" db="UniProtKB">
        <authorList>
            <consortium name="RefSeq"/>
        </authorList>
    </citation>
    <scope>IDENTIFICATION</scope>
    <source>
        <tissue evidence="14">Gonads</tissue>
    </source>
</reference>
<dbReference type="InterPro" id="IPR035979">
    <property type="entry name" value="RBD_domain_sf"/>
</dbReference>